<dbReference type="AlphaFoldDB" id="A0A7C4W4Y6"/>
<gene>
    <name evidence="3" type="ORF">ENT72_02140</name>
    <name evidence="2" type="ORF">ENU12_04180</name>
</gene>
<keyword evidence="1" id="KW-1133">Transmembrane helix</keyword>
<evidence type="ECO:0000313" key="2">
    <source>
        <dbReference type="EMBL" id="HGQ77107.1"/>
    </source>
</evidence>
<name>A0A7C4W4Y6_FERPE</name>
<protein>
    <submittedName>
        <fullName evidence="3">Uncharacterized protein</fullName>
    </submittedName>
</protein>
<comment type="caution">
    <text evidence="3">The sequence shown here is derived from an EMBL/GenBank/DDBJ whole genome shotgun (WGS) entry which is preliminary data.</text>
</comment>
<organism evidence="3">
    <name type="scientific">Fervidobacterium pennivorans</name>
    <dbReference type="NCBI Taxonomy" id="93466"/>
    <lineage>
        <taxon>Bacteria</taxon>
        <taxon>Thermotogati</taxon>
        <taxon>Thermotogota</taxon>
        <taxon>Thermotogae</taxon>
        <taxon>Thermotogales</taxon>
        <taxon>Fervidobacteriaceae</taxon>
        <taxon>Fervidobacterium</taxon>
    </lineage>
</organism>
<dbReference type="EMBL" id="DSZT01000063">
    <property type="protein sequence ID" value="HGU41709.1"/>
    <property type="molecule type" value="Genomic_DNA"/>
</dbReference>
<sequence>MMRSKSLELSQVLKVLFVRTLICTIFAYALLTFGFASTVIEVAKEGALTLEKSASALFPFNILYFYVGSAQLSRAVEQEPFNLDIRIIRMEAFFRFIDTNRLAQDMIIEDGEFLLLLKEKSKIDSESEKKILYMITYAYGMKRNTVKFAFYFEKLQNMKDSNTYVEDLKKRFPNMVSKNF</sequence>
<feature type="transmembrane region" description="Helical" evidence="1">
    <location>
        <begin position="12"/>
        <end position="36"/>
    </location>
</feature>
<proteinExistence type="predicted"/>
<keyword evidence="1" id="KW-0812">Transmembrane</keyword>
<reference evidence="3" key="1">
    <citation type="journal article" date="2020" name="mSystems">
        <title>Genome- and Community-Level Interaction Insights into Carbon Utilization and Element Cycling Functions of Hydrothermarchaeota in Hydrothermal Sediment.</title>
        <authorList>
            <person name="Zhou Z."/>
            <person name="Liu Y."/>
            <person name="Xu W."/>
            <person name="Pan J."/>
            <person name="Luo Z.H."/>
            <person name="Li M."/>
        </authorList>
    </citation>
    <scope>NUCLEOTIDE SEQUENCE [LARGE SCALE GENOMIC DNA]</scope>
    <source>
        <strain evidence="3">SpSt-604</strain>
        <strain evidence="2">SpSt-640</strain>
    </source>
</reference>
<accession>A0A7C4W4Y6</accession>
<dbReference type="EMBL" id="DTBH01000095">
    <property type="protein sequence ID" value="HGQ77107.1"/>
    <property type="molecule type" value="Genomic_DNA"/>
</dbReference>
<evidence type="ECO:0000313" key="3">
    <source>
        <dbReference type="EMBL" id="HGU41709.1"/>
    </source>
</evidence>
<keyword evidence="1" id="KW-0472">Membrane</keyword>
<evidence type="ECO:0000256" key="1">
    <source>
        <dbReference type="SAM" id="Phobius"/>
    </source>
</evidence>